<evidence type="ECO:0000256" key="4">
    <source>
        <dbReference type="ARBA" id="ARBA00023270"/>
    </source>
</evidence>
<keyword evidence="2 5" id="KW-0057">Aromatic amino acid biosynthesis</keyword>
<dbReference type="InterPro" id="IPR001381">
    <property type="entry name" value="DHquinase_I"/>
</dbReference>
<comment type="pathway">
    <text evidence="5">Metabolic intermediate biosynthesis; chorismate biosynthesis; chorismate from D-erythrose 4-phosphate and phosphoenolpyruvate: step 3/7.</text>
</comment>
<comment type="subunit">
    <text evidence="5">Homodimer.</text>
</comment>
<comment type="caution">
    <text evidence="6">The sequence shown here is derived from an EMBL/GenBank/DDBJ whole genome shotgun (WGS) entry which is preliminary data.</text>
</comment>
<dbReference type="PROSITE" id="PS01028">
    <property type="entry name" value="DEHYDROQUINASE_I"/>
    <property type="match status" value="1"/>
</dbReference>
<dbReference type="EMBL" id="JAVDQH010000005">
    <property type="protein sequence ID" value="MDR6243671.1"/>
    <property type="molecule type" value="Genomic_DNA"/>
</dbReference>
<dbReference type="Gene3D" id="3.20.20.70">
    <property type="entry name" value="Aldolase class I"/>
    <property type="match status" value="1"/>
</dbReference>
<feature type="binding site" evidence="5">
    <location>
        <position position="240"/>
    </location>
    <ligand>
        <name>3-dehydroquinate</name>
        <dbReference type="ChEBI" id="CHEBI:32364"/>
    </ligand>
</feature>
<name>A0ABU1IWN1_9BACL</name>
<reference evidence="6 7" key="1">
    <citation type="submission" date="2023-07" db="EMBL/GenBank/DDBJ databases">
        <title>Genomic Encyclopedia of Type Strains, Phase IV (KMG-IV): sequencing the most valuable type-strain genomes for metagenomic binning, comparative biology and taxonomic classification.</title>
        <authorList>
            <person name="Goeker M."/>
        </authorList>
    </citation>
    <scope>NUCLEOTIDE SEQUENCE [LARGE SCALE GENOMIC DNA]</scope>
    <source>
        <strain evidence="6 7">DSM 22170</strain>
    </source>
</reference>
<dbReference type="HAMAP" id="MF_00214">
    <property type="entry name" value="AroD"/>
    <property type="match status" value="1"/>
</dbReference>
<dbReference type="PANTHER" id="PTHR43699">
    <property type="entry name" value="3-DEHYDROQUINATE DEHYDRATASE"/>
    <property type="match status" value="1"/>
</dbReference>
<organism evidence="6 7">
    <name type="scientific">Paenibacillus hunanensis</name>
    <dbReference type="NCBI Taxonomy" id="539262"/>
    <lineage>
        <taxon>Bacteria</taxon>
        <taxon>Bacillati</taxon>
        <taxon>Bacillota</taxon>
        <taxon>Bacilli</taxon>
        <taxon>Bacillales</taxon>
        <taxon>Paenibacillaceae</taxon>
        <taxon>Paenibacillus</taxon>
    </lineage>
</organism>
<feature type="binding site" evidence="5">
    <location>
        <position position="236"/>
    </location>
    <ligand>
        <name>3-dehydroquinate</name>
        <dbReference type="ChEBI" id="CHEBI:32364"/>
    </ligand>
</feature>
<protein>
    <recommendedName>
        <fullName evidence="5">3-dehydroquinate dehydratase</fullName>
        <shortName evidence="5">3-dehydroquinase</shortName>
        <ecNumber evidence="5">4.2.1.10</ecNumber>
    </recommendedName>
    <alternativeName>
        <fullName evidence="5">Type I DHQase</fullName>
    </alternativeName>
    <alternativeName>
        <fullName evidence="5">Type I dehydroquinase</fullName>
        <shortName evidence="5">DHQ1</shortName>
    </alternativeName>
</protein>
<feature type="binding site" evidence="5">
    <location>
        <begin position="50"/>
        <end position="52"/>
    </location>
    <ligand>
        <name>3-dehydroquinate</name>
        <dbReference type="ChEBI" id="CHEBI:32364"/>
    </ligand>
</feature>
<dbReference type="Pfam" id="PF01487">
    <property type="entry name" value="DHquinase_I"/>
    <property type="match status" value="1"/>
</dbReference>
<dbReference type="NCBIfam" id="TIGR01093">
    <property type="entry name" value="aroD"/>
    <property type="match status" value="1"/>
</dbReference>
<feature type="active site" description="Schiff-base intermediate with substrate" evidence="5">
    <location>
        <position position="174"/>
    </location>
</feature>
<dbReference type="InterPro" id="IPR018508">
    <property type="entry name" value="3-dehydroquinate_DH_AS"/>
</dbReference>
<evidence type="ECO:0000313" key="7">
    <source>
        <dbReference type="Proteomes" id="UP001185028"/>
    </source>
</evidence>
<dbReference type="InterPro" id="IPR050146">
    <property type="entry name" value="Type-I_3-dehydroquinase"/>
</dbReference>
<dbReference type="CDD" id="cd00502">
    <property type="entry name" value="DHQase_I"/>
    <property type="match status" value="1"/>
</dbReference>
<dbReference type="GO" id="GO:0003855">
    <property type="term" value="F:3-dehydroquinate dehydratase activity"/>
    <property type="evidence" value="ECO:0007669"/>
    <property type="project" value="UniProtKB-EC"/>
</dbReference>
<evidence type="ECO:0000256" key="3">
    <source>
        <dbReference type="ARBA" id="ARBA00023239"/>
    </source>
</evidence>
<dbReference type="EC" id="4.2.1.10" evidence="5"/>
<proteinExistence type="inferred from homology"/>
<keyword evidence="4 5" id="KW-0704">Schiff base</keyword>
<keyword evidence="3 5" id="KW-0456">Lyase</keyword>
<evidence type="ECO:0000256" key="2">
    <source>
        <dbReference type="ARBA" id="ARBA00023141"/>
    </source>
</evidence>
<dbReference type="InterPro" id="IPR013785">
    <property type="entry name" value="Aldolase_TIM"/>
</dbReference>
<evidence type="ECO:0000256" key="5">
    <source>
        <dbReference type="HAMAP-Rule" id="MF_00214"/>
    </source>
</evidence>
<gene>
    <name evidence="5" type="primary">aroD</name>
    <name evidence="6" type="ORF">JOC58_001564</name>
</gene>
<dbReference type="PANTHER" id="PTHR43699:SF1">
    <property type="entry name" value="3-DEHYDROQUINATE DEHYDRATASE"/>
    <property type="match status" value="1"/>
</dbReference>
<sequence length="257" mass="28405">MTNEFKPVIVKHVVIGEGAPKVCVPLVGRTTEQLQEEARFLQTADLDVVEWRVDFFEHVHHIERVRAALLEIRAYLPSVPLIFTFRTKQEGGETDMAIDEYVQLNQSLAASGQVDMIDVELFIGDEHVRAIVDKAHQHHVPVIISNHDFAATPPKEEIIARLRKSQELGGDLLKLAAMPQSPADVLALMDATYTMKEQYATRPLITMSMAGQGVISRLAGELFGSALTFGAAKRASAPGQIPVSELRNALNLLHNQL</sequence>
<feature type="active site" description="Proton donor/acceptor" evidence="5">
    <location>
        <position position="147"/>
    </location>
</feature>
<dbReference type="SUPFAM" id="SSF51569">
    <property type="entry name" value="Aldolase"/>
    <property type="match status" value="1"/>
</dbReference>
<comment type="caution">
    <text evidence="5">Lacks conserved residue(s) required for the propagation of feature annotation.</text>
</comment>
<accession>A0ABU1IWN1</accession>
<comment type="similarity">
    <text evidence="5">Belongs to the type-I 3-dehydroquinase family.</text>
</comment>
<feature type="binding site" evidence="5">
    <location>
        <position position="86"/>
    </location>
    <ligand>
        <name>3-dehydroquinate</name>
        <dbReference type="ChEBI" id="CHEBI:32364"/>
    </ligand>
</feature>
<dbReference type="Proteomes" id="UP001185028">
    <property type="component" value="Unassembled WGS sequence"/>
</dbReference>
<comment type="function">
    <text evidence="5">Involved in the third step of the chorismate pathway, which leads to the biosynthesis of aromatic amino acids. Catalyzes the cis-dehydration of 3-dehydroquinate (DHQ) and introduces the first double bond of the aromatic ring to yield 3-dehydroshikimate.</text>
</comment>
<keyword evidence="5" id="KW-0028">Amino-acid biosynthesis</keyword>
<evidence type="ECO:0000313" key="6">
    <source>
        <dbReference type="EMBL" id="MDR6243671.1"/>
    </source>
</evidence>
<comment type="catalytic activity">
    <reaction evidence="1 5">
        <text>3-dehydroquinate = 3-dehydroshikimate + H2O</text>
        <dbReference type="Rhea" id="RHEA:21096"/>
        <dbReference type="ChEBI" id="CHEBI:15377"/>
        <dbReference type="ChEBI" id="CHEBI:16630"/>
        <dbReference type="ChEBI" id="CHEBI:32364"/>
        <dbReference type="EC" id="4.2.1.10"/>
    </reaction>
</comment>
<feature type="binding site" evidence="5">
    <location>
        <position position="217"/>
    </location>
    <ligand>
        <name>3-dehydroquinate</name>
        <dbReference type="ChEBI" id="CHEBI:32364"/>
    </ligand>
</feature>
<dbReference type="RefSeq" id="WP_188776875.1">
    <property type="nucleotide sequence ID" value="NZ_BMMB01000008.1"/>
</dbReference>
<evidence type="ECO:0000256" key="1">
    <source>
        <dbReference type="ARBA" id="ARBA00001864"/>
    </source>
</evidence>
<keyword evidence="7" id="KW-1185">Reference proteome</keyword>